<dbReference type="PANTHER" id="PTHR43649:SF14">
    <property type="entry name" value="BLR3389 PROTEIN"/>
    <property type="match status" value="1"/>
</dbReference>
<evidence type="ECO:0000256" key="1">
    <source>
        <dbReference type="SAM" id="MobiDB-lite"/>
    </source>
</evidence>
<dbReference type="InterPro" id="IPR006059">
    <property type="entry name" value="SBP"/>
</dbReference>
<comment type="caution">
    <text evidence="2">The sequence shown here is derived from an EMBL/GenBank/DDBJ whole genome shotgun (WGS) entry which is preliminary data.</text>
</comment>
<protein>
    <submittedName>
        <fullName evidence="2">Extracellular solute-binding protein</fullName>
    </submittedName>
</protein>
<dbReference type="PANTHER" id="PTHR43649">
    <property type="entry name" value="ARABINOSE-BINDING PROTEIN-RELATED"/>
    <property type="match status" value="1"/>
</dbReference>
<feature type="compositionally biased region" description="Basic and acidic residues" evidence="1">
    <location>
        <begin position="1"/>
        <end position="14"/>
    </location>
</feature>
<gene>
    <name evidence="2" type="ORF">JFN87_09885</name>
</gene>
<proteinExistence type="predicted"/>
<dbReference type="PROSITE" id="PS51318">
    <property type="entry name" value="TAT"/>
    <property type="match status" value="1"/>
</dbReference>
<dbReference type="InterPro" id="IPR050490">
    <property type="entry name" value="Bact_solute-bd_prot1"/>
</dbReference>
<dbReference type="Proteomes" id="UP000670475">
    <property type="component" value="Unassembled WGS sequence"/>
</dbReference>
<evidence type="ECO:0000313" key="2">
    <source>
        <dbReference type="EMBL" id="MBP0457808.1"/>
    </source>
</evidence>
<reference evidence="2" key="1">
    <citation type="submission" date="2021-03" db="EMBL/GenBank/DDBJ databases">
        <title>Whole genome sequence of Streptomyces bomunensis MMS17-BM035.</title>
        <authorList>
            <person name="Lee J.H."/>
        </authorList>
    </citation>
    <scope>NUCLEOTIDE SEQUENCE</scope>
    <source>
        <strain evidence="2">MMS17-BM035</strain>
    </source>
</reference>
<keyword evidence="3" id="KW-1185">Reference proteome</keyword>
<dbReference type="AlphaFoldDB" id="A0A940RX59"/>
<accession>A0A940RX59</accession>
<dbReference type="InterPro" id="IPR006311">
    <property type="entry name" value="TAT_signal"/>
</dbReference>
<dbReference type="Gene3D" id="3.40.190.10">
    <property type="entry name" value="Periplasmic binding protein-like II"/>
    <property type="match status" value="2"/>
</dbReference>
<sequence>MQPGRVDHGTEPPDPKGPTGGPTRRRLLAGLGGLTAAAALAGCARGSSTTSVPGAANLYNDNATWSDGYEKAGAVLKRVCGFDLRPLSNASTTSYQEVVQTSVQTSRAADVVKWASGYPLYSLARSGGLTGLGAAWDDAVGHGWVSPQLKPAVTFDGTVYGIPLYQSSYVFFYAKPVFDKYGLREPATWDEFTHNAEVLKKNGVTPFLATQNGVWPAFEWFEELVSKLDPDFYTRLVNGKAKYTDDTAVEAMTIWRDFYAKGWMTSPDFDGANGPAQMKAGKLAMFLHGSWESAAIAAAGLKPDVDYGAFIMPTVHSGTKRSVITESGVFAVPKRAANHDGGMAVVSHWLDPRVQRVWSDFLQDSSANPTVPAGNPVIEAVQQDITRNRRTLLTRYNEASPPNLIQGNILDLGNFMIHPTQIRSTLASMQKRADEEWDIWRKGGS</sequence>
<dbReference type="RefSeq" id="WP_209339570.1">
    <property type="nucleotide sequence ID" value="NZ_JAGIQL010000028.1"/>
</dbReference>
<organism evidence="2 3">
    <name type="scientific">Streptomyces montanisoli</name>
    <dbReference type="NCBI Taxonomy" id="2798581"/>
    <lineage>
        <taxon>Bacteria</taxon>
        <taxon>Bacillati</taxon>
        <taxon>Actinomycetota</taxon>
        <taxon>Actinomycetes</taxon>
        <taxon>Kitasatosporales</taxon>
        <taxon>Streptomycetaceae</taxon>
        <taxon>Streptomyces</taxon>
    </lineage>
</organism>
<name>A0A940RX59_9ACTN</name>
<evidence type="ECO:0000313" key="3">
    <source>
        <dbReference type="Proteomes" id="UP000670475"/>
    </source>
</evidence>
<dbReference type="Pfam" id="PF01547">
    <property type="entry name" value="SBP_bac_1"/>
    <property type="match status" value="1"/>
</dbReference>
<dbReference type="SUPFAM" id="SSF53850">
    <property type="entry name" value="Periplasmic binding protein-like II"/>
    <property type="match status" value="1"/>
</dbReference>
<feature type="region of interest" description="Disordered" evidence="1">
    <location>
        <begin position="1"/>
        <end position="24"/>
    </location>
</feature>
<dbReference type="EMBL" id="JAGIQL010000028">
    <property type="protein sequence ID" value="MBP0457808.1"/>
    <property type="molecule type" value="Genomic_DNA"/>
</dbReference>